<gene>
    <name evidence="1" type="ORF">PSON_ATCC_30995.1.T0830101</name>
</gene>
<name>A0A8S1PNB8_9CILI</name>
<evidence type="ECO:0000313" key="1">
    <source>
        <dbReference type="EMBL" id="CAD8104950.1"/>
    </source>
</evidence>
<dbReference type="EMBL" id="CAJJDN010000083">
    <property type="protein sequence ID" value="CAD8104950.1"/>
    <property type="molecule type" value="Genomic_DNA"/>
</dbReference>
<dbReference type="Proteomes" id="UP000692954">
    <property type="component" value="Unassembled WGS sequence"/>
</dbReference>
<accession>A0A8S1PNB8</accession>
<dbReference type="AlphaFoldDB" id="A0A8S1PNB8"/>
<comment type="caution">
    <text evidence="1">The sequence shown here is derived from an EMBL/GenBank/DDBJ whole genome shotgun (WGS) entry which is preliminary data.</text>
</comment>
<protein>
    <submittedName>
        <fullName evidence="1">Uncharacterized protein</fullName>
    </submittedName>
</protein>
<evidence type="ECO:0000313" key="2">
    <source>
        <dbReference type="Proteomes" id="UP000692954"/>
    </source>
</evidence>
<reference evidence="1" key="1">
    <citation type="submission" date="2021-01" db="EMBL/GenBank/DDBJ databases">
        <authorList>
            <consortium name="Genoscope - CEA"/>
            <person name="William W."/>
        </authorList>
    </citation>
    <scope>NUCLEOTIDE SEQUENCE</scope>
</reference>
<organism evidence="1 2">
    <name type="scientific">Paramecium sonneborni</name>
    <dbReference type="NCBI Taxonomy" id="65129"/>
    <lineage>
        <taxon>Eukaryota</taxon>
        <taxon>Sar</taxon>
        <taxon>Alveolata</taxon>
        <taxon>Ciliophora</taxon>
        <taxon>Intramacronucleata</taxon>
        <taxon>Oligohymenophorea</taxon>
        <taxon>Peniculida</taxon>
        <taxon>Parameciidae</taxon>
        <taxon>Paramecium</taxon>
    </lineage>
</organism>
<sequence>MKHKITCIQLEEKNDQNQLIEKLIYIQLRLKKLYLKMTFIDNRIQGVIDFFLQYQLDLEVLYIDFRKGIDLQIRKKLRTMILENVNYLKSS</sequence>
<keyword evidence="2" id="KW-1185">Reference proteome</keyword>
<proteinExistence type="predicted"/>